<gene>
    <name evidence="6" type="ORF">EGH21_21810</name>
</gene>
<feature type="domain" description="IclR-ED" evidence="5">
    <location>
        <begin position="70"/>
        <end position="265"/>
    </location>
</feature>
<evidence type="ECO:0000313" key="7">
    <source>
        <dbReference type="Proteomes" id="UP001430377"/>
    </source>
</evidence>
<dbReference type="InterPro" id="IPR036390">
    <property type="entry name" value="WH_DNA-bd_sf"/>
</dbReference>
<accession>A0AAW4PZK8</accession>
<dbReference type="GO" id="GO:0003700">
    <property type="term" value="F:DNA-binding transcription factor activity"/>
    <property type="evidence" value="ECO:0007669"/>
    <property type="project" value="TreeGrafter"/>
</dbReference>
<dbReference type="PROSITE" id="PS51077">
    <property type="entry name" value="HTH_ICLR"/>
    <property type="match status" value="1"/>
</dbReference>
<dbReference type="PANTHER" id="PTHR30136:SF35">
    <property type="entry name" value="HTH-TYPE TRANSCRIPTIONAL REGULATOR RV1719"/>
    <property type="match status" value="1"/>
</dbReference>
<dbReference type="GO" id="GO:0045892">
    <property type="term" value="P:negative regulation of DNA-templated transcription"/>
    <property type="evidence" value="ECO:0007669"/>
    <property type="project" value="TreeGrafter"/>
</dbReference>
<dbReference type="EMBL" id="RKLR01000017">
    <property type="protein sequence ID" value="MBX0325657.1"/>
    <property type="molecule type" value="Genomic_DNA"/>
</dbReference>
<dbReference type="Gene3D" id="1.10.10.10">
    <property type="entry name" value="Winged helix-like DNA-binding domain superfamily/Winged helix DNA-binding domain"/>
    <property type="match status" value="1"/>
</dbReference>
<proteinExistence type="predicted"/>
<evidence type="ECO:0000256" key="3">
    <source>
        <dbReference type="ARBA" id="ARBA00023163"/>
    </source>
</evidence>
<keyword evidence="3" id="KW-0804">Transcription</keyword>
<dbReference type="InterPro" id="IPR050707">
    <property type="entry name" value="HTH_MetabolicPath_Reg"/>
</dbReference>
<dbReference type="AlphaFoldDB" id="A0AAW4PZK8"/>
<dbReference type="SUPFAM" id="SSF46785">
    <property type="entry name" value="Winged helix' DNA-binding domain"/>
    <property type="match status" value="1"/>
</dbReference>
<dbReference type="Proteomes" id="UP001430377">
    <property type="component" value="Unassembled WGS sequence"/>
</dbReference>
<protein>
    <submittedName>
        <fullName evidence="6">IclR family transcriptional regulator</fullName>
    </submittedName>
</protein>
<dbReference type="SMART" id="SM00346">
    <property type="entry name" value="HTH_ICLR"/>
    <property type="match status" value="1"/>
</dbReference>
<keyword evidence="7" id="KW-1185">Reference proteome</keyword>
<dbReference type="CDD" id="cd00090">
    <property type="entry name" value="HTH_ARSR"/>
    <property type="match status" value="1"/>
</dbReference>
<evidence type="ECO:0000259" key="5">
    <source>
        <dbReference type="PROSITE" id="PS51078"/>
    </source>
</evidence>
<dbReference type="InterPro" id="IPR011991">
    <property type="entry name" value="ArsR-like_HTH"/>
</dbReference>
<feature type="domain" description="HTH iclR-type" evidence="4">
    <location>
        <begin position="10"/>
        <end position="69"/>
    </location>
</feature>
<dbReference type="RefSeq" id="WP_220620520.1">
    <property type="nucleotide sequence ID" value="NZ_RKLR01000017.1"/>
</dbReference>
<keyword evidence="2" id="KW-0238">DNA-binding</keyword>
<sequence length="271" mass="30465">MITNDTDYEVETTQLSLDVLDIVSECDGARLRDVVERLGIAKSTAHKHLTTLRKNGLLTKRGDRYYVGLKFLNFGEQARSQWTEYQYIEETIGDLTARTEEECDFVAPDRGRIITIAESYHKWVKHSDGSGADVSEKYRARIGSYYCMHATASGLAILATYSPSRIEEIIDQWGLPARTEHTITTREKLYAELEQIREQGYAVDNQGYTEGMRSIGRAVHGPDGKVLGALSVSGPVYRVDGSVLQREIPNALIEVTEKLEEQLRSKQTDAV</sequence>
<dbReference type="Pfam" id="PF01614">
    <property type="entry name" value="IclR_C"/>
    <property type="match status" value="1"/>
</dbReference>
<name>A0AAW4PZK8_9EURY</name>
<dbReference type="InterPro" id="IPR005471">
    <property type="entry name" value="Tscrpt_reg_IclR_N"/>
</dbReference>
<dbReference type="Pfam" id="PF09339">
    <property type="entry name" value="HTH_IclR"/>
    <property type="match status" value="1"/>
</dbReference>
<evidence type="ECO:0000256" key="1">
    <source>
        <dbReference type="ARBA" id="ARBA00023015"/>
    </source>
</evidence>
<evidence type="ECO:0000256" key="2">
    <source>
        <dbReference type="ARBA" id="ARBA00023125"/>
    </source>
</evidence>
<keyword evidence="1" id="KW-0805">Transcription regulation</keyword>
<evidence type="ECO:0000259" key="4">
    <source>
        <dbReference type="PROSITE" id="PS51077"/>
    </source>
</evidence>
<dbReference type="InterPro" id="IPR029016">
    <property type="entry name" value="GAF-like_dom_sf"/>
</dbReference>
<reference evidence="6 7" key="1">
    <citation type="submission" date="2021-06" db="EMBL/GenBank/DDBJ databases">
        <title>Halomicroarcula sp. a new haloarchaeum isolated from saline soil.</title>
        <authorList>
            <person name="Duran-Viseras A."/>
            <person name="Sanchez-Porro C."/>
            <person name="Ventosa A."/>
        </authorList>
    </citation>
    <scope>NUCLEOTIDE SEQUENCE [LARGE SCALE GENOMIC DNA]</scope>
    <source>
        <strain evidence="6 7">F13</strain>
    </source>
</reference>
<dbReference type="SUPFAM" id="SSF55781">
    <property type="entry name" value="GAF domain-like"/>
    <property type="match status" value="1"/>
</dbReference>
<dbReference type="InterPro" id="IPR036388">
    <property type="entry name" value="WH-like_DNA-bd_sf"/>
</dbReference>
<dbReference type="InterPro" id="IPR014757">
    <property type="entry name" value="Tscrpt_reg_IclR_C"/>
</dbReference>
<comment type="caution">
    <text evidence="6">The sequence shown here is derived from an EMBL/GenBank/DDBJ whole genome shotgun (WGS) entry which is preliminary data.</text>
</comment>
<dbReference type="PROSITE" id="PS51078">
    <property type="entry name" value="ICLR_ED"/>
    <property type="match status" value="1"/>
</dbReference>
<dbReference type="PANTHER" id="PTHR30136">
    <property type="entry name" value="HELIX-TURN-HELIX TRANSCRIPTIONAL REGULATOR, ICLR FAMILY"/>
    <property type="match status" value="1"/>
</dbReference>
<evidence type="ECO:0000313" key="6">
    <source>
        <dbReference type="EMBL" id="MBX0325657.1"/>
    </source>
</evidence>
<dbReference type="Gene3D" id="3.30.450.40">
    <property type="match status" value="1"/>
</dbReference>
<dbReference type="GO" id="GO:0003677">
    <property type="term" value="F:DNA binding"/>
    <property type="evidence" value="ECO:0007669"/>
    <property type="project" value="UniProtKB-KW"/>
</dbReference>
<organism evidence="6 7">
    <name type="scientific">Haloarcula rubra</name>
    <dbReference type="NCBI Taxonomy" id="2487747"/>
    <lineage>
        <taxon>Archaea</taxon>
        <taxon>Methanobacteriati</taxon>
        <taxon>Methanobacteriota</taxon>
        <taxon>Stenosarchaea group</taxon>
        <taxon>Halobacteria</taxon>
        <taxon>Halobacteriales</taxon>
        <taxon>Haloarculaceae</taxon>
        <taxon>Haloarcula</taxon>
    </lineage>
</organism>